<organism evidence="1">
    <name type="scientific">marine sediment metagenome</name>
    <dbReference type="NCBI Taxonomy" id="412755"/>
    <lineage>
        <taxon>unclassified sequences</taxon>
        <taxon>metagenomes</taxon>
        <taxon>ecological metagenomes</taxon>
    </lineage>
</organism>
<proteinExistence type="predicted"/>
<dbReference type="AlphaFoldDB" id="X1E7G3"/>
<comment type="caution">
    <text evidence="1">The sequence shown here is derived from an EMBL/GenBank/DDBJ whole genome shotgun (WGS) entry which is preliminary data.</text>
</comment>
<accession>X1E7G3</accession>
<feature type="non-terminal residue" evidence="1">
    <location>
        <position position="35"/>
    </location>
</feature>
<evidence type="ECO:0000313" key="1">
    <source>
        <dbReference type="EMBL" id="GAH29216.1"/>
    </source>
</evidence>
<gene>
    <name evidence="1" type="ORF">S03H2_05914</name>
</gene>
<protein>
    <submittedName>
        <fullName evidence="1">Uncharacterized protein</fullName>
    </submittedName>
</protein>
<sequence>MSEEKDFKDKWPQVDRILSQLKRLSELEDLDRLTE</sequence>
<reference evidence="1" key="1">
    <citation type="journal article" date="2014" name="Front. Microbiol.">
        <title>High frequency of phylogenetically diverse reductive dehalogenase-homologous genes in deep subseafloor sedimentary metagenomes.</title>
        <authorList>
            <person name="Kawai M."/>
            <person name="Futagami T."/>
            <person name="Toyoda A."/>
            <person name="Takaki Y."/>
            <person name="Nishi S."/>
            <person name="Hori S."/>
            <person name="Arai W."/>
            <person name="Tsubouchi T."/>
            <person name="Morono Y."/>
            <person name="Uchiyama I."/>
            <person name="Ito T."/>
            <person name="Fujiyama A."/>
            <person name="Inagaki F."/>
            <person name="Takami H."/>
        </authorList>
    </citation>
    <scope>NUCLEOTIDE SEQUENCE</scope>
    <source>
        <strain evidence="1">Expedition CK06-06</strain>
    </source>
</reference>
<name>X1E7G3_9ZZZZ</name>
<dbReference type="EMBL" id="BARU01002521">
    <property type="protein sequence ID" value="GAH29216.1"/>
    <property type="molecule type" value="Genomic_DNA"/>
</dbReference>